<gene>
    <name evidence="3" type="ORF">AFUS01_LOCUS38450</name>
</gene>
<feature type="non-terminal residue" evidence="3">
    <location>
        <position position="1"/>
    </location>
</feature>
<sequence>DRIELQTEGFEKYKKLEELGKGRFGTVFRVEKDGQPFAGKVIKCIRAQDREKAKSEIEILTLVQGHEKLVQILAAYQLNREIVIITEL</sequence>
<evidence type="ECO:0000256" key="1">
    <source>
        <dbReference type="PROSITE-ProRule" id="PRU10141"/>
    </source>
</evidence>
<comment type="caution">
    <text evidence="3">The sequence shown here is derived from an EMBL/GenBank/DDBJ whole genome shotgun (WGS) entry which is preliminary data.</text>
</comment>
<dbReference type="Pfam" id="PF00069">
    <property type="entry name" value="Pkinase"/>
    <property type="match status" value="1"/>
</dbReference>
<dbReference type="AlphaFoldDB" id="A0A8J2LAI2"/>
<evidence type="ECO:0000259" key="2">
    <source>
        <dbReference type="PROSITE" id="PS50011"/>
    </source>
</evidence>
<dbReference type="EMBL" id="CAJVCH010547838">
    <property type="protein sequence ID" value="CAG7828528.1"/>
    <property type="molecule type" value="Genomic_DNA"/>
</dbReference>
<dbReference type="Proteomes" id="UP000708208">
    <property type="component" value="Unassembled WGS sequence"/>
</dbReference>
<evidence type="ECO:0000313" key="3">
    <source>
        <dbReference type="EMBL" id="CAG7828528.1"/>
    </source>
</evidence>
<feature type="binding site" evidence="1">
    <location>
        <position position="40"/>
    </location>
    <ligand>
        <name>ATP</name>
        <dbReference type="ChEBI" id="CHEBI:30616"/>
    </ligand>
</feature>
<accession>A0A8J2LAI2</accession>
<keyword evidence="1" id="KW-0547">Nucleotide-binding</keyword>
<protein>
    <recommendedName>
        <fullName evidence="2">Protein kinase domain-containing protein</fullName>
    </recommendedName>
</protein>
<keyword evidence="4" id="KW-1185">Reference proteome</keyword>
<proteinExistence type="predicted"/>
<dbReference type="InterPro" id="IPR000719">
    <property type="entry name" value="Prot_kinase_dom"/>
</dbReference>
<dbReference type="GO" id="GO:0004672">
    <property type="term" value="F:protein kinase activity"/>
    <property type="evidence" value="ECO:0007669"/>
    <property type="project" value="InterPro"/>
</dbReference>
<dbReference type="PROSITE" id="PS50011">
    <property type="entry name" value="PROTEIN_KINASE_DOM"/>
    <property type="match status" value="1"/>
</dbReference>
<name>A0A8J2LAI2_9HEXA</name>
<dbReference type="PROSITE" id="PS00107">
    <property type="entry name" value="PROTEIN_KINASE_ATP"/>
    <property type="match status" value="1"/>
</dbReference>
<feature type="domain" description="Protein kinase" evidence="2">
    <location>
        <begin position="13"/>
        <end position="88"/>
    </location>
</feature>
<keyword evidence="1" id="KW-0067">ATP-binding</keyword>
<evidence type="ECO:0000313" key="4">
    <source>
        <dbReference type="Proteomes" id="UP000708208"/>
    </source>
</evidence>
<dbReference type="GO" id="GO:0005524">
    <property type="term" value="F:ATP binding"/>
    <property type="evidence" value="ECO:0007669"/>
    <property type="project" value="UniProtKB-UniRule"/>
</dbReference>
<dbReference type="InterPro" id="IPR017441">
    <property type="entry name" value="Protein_kinase_ATP_BS"/>
</dbReference>
<organism evidence="3 4">
    <name type="scientific">Allacma fusca</name>
    <dbReference type="NCBI Taxonomy" id="39272"/>
    <lineage>
        <taxon>Eukaryota</taxon>
        <taxon>Metazoa</taxon>
        <taxon>Ecdysozoa</taxon>
        <taxon>Arthropoda</taxon>
        <taxon>Hexapoda</taxon>
        <taxon>Collembola</taxon>
        <taxon>Symphypleona</taxon>
        <taxon>Sminthuridae</taxon>
        <taxon>Allacma</taxon>
    </lineage>
</organism>
<reference evidence="3" key="1">
    <citation type="submission" date="2021-06" db="EMBL/GenBank/DDBJ databases">
        <authorList>
            <person name="Hodson N. C."/>
            <person name="Mongue J. A."/>
            <person name="Jaron S. K."/>
        </authorList>
    </citation>
    <scope>NUCLEOTIDE SEQUENCE</scope>
</reference>